<evidence type="ECO:0000313" key="3">
    <source>
        <dbReference type="EMBL" id="KHO20329.1"/>
    </source>
</evidence>
<dbReference type="Proteomes" id="UP000031004">
    <property type="component" value="Unassembled WGS sequence"/>
</dbReference>
<organism evidence="3 4">
    <name type="scientific">Mycolicibacterium setense</name>
    <dbReference type="NCBI Taxonomy" id="431269"/>
    <lineage>
        <taxon>Bacteria</taxon>
        <taxon>Bacillati</taxon>
        <taxon>Actinomycetota</taxon>
        <taxon>Actinomycetes</taxon>
        <taxon>Mycobacteriales</taxon>
        <taxon>Mycobacteriaceae</taxon>
        <taxon>Mycolicibacterium</taxon>
    </lineage>
</organism>
<evidence type="ECO:0000259" key="1">
    <source>
        <dbReference type="Pfam" id="PF24088"/>
    </source>
</evidence>
<dbReference type="RefSeq" id="WP_039326679.1">
    <property type="nucleotide sequence ID" value="NZ_JTLZ01000012.1"/>
</dbReference>
<accession>A0ABR4YP22</accession>
<dbReference type="Pfam" id="PF24088">
    <property type="entry name" value="DUF7373"/>
    <property type="match status" value="1"/>
</dbReference>
<comment type="caution">
    <text evidence="3">The sequence shown here is derived from an EMBL/GenBank/DDBJ whole genome shotgun (WGS) entry which is preliminary data.</text>
</comment>
<dbReference type="Pfam" id="PF24092">
    <property type="entry name" value="DUF7373_C"/>
    <property type="match status" value="1"/>
</dbReference>
<proteinExistence type="predicted"/>
<gene>
    <name evidence="3" type="ORF">QQ44_27775</name>
</gene>
<reference evidence="3 4" key="1">
    <citation type="submission" date="2014-11" db="EMBL/GenBank/DDBJ databases">
        <title>Mycobacterium setense Manresensis Genome.</title>
        <authorList>
            <person name="Rech G."/>
            <person name="Sumoy L."/>
        </authorList>
    </citation>
    <scope>NUCLEOTIDE SEQUENCE [LARGE SCALE GENOMIC DNA]</scope>
    <source>
        <strain evidence="3 4">Manresensis</strain>
    </source>
</reference>
<evidence type="ECO:0000259" key="2">
    <source>
        <dbReference type="Pfam" id="PF24092"/>
    </source>
</evidence>
<dbReference type="InterPro" id="IPR056463">
    <property type="entry name" value="DUF7373_C"/>
</dbReference>
<evidence type="ECO:0000313" key="4">
    <source>
        <dbReference type="Proteomes" id="UP000031004"/>
    </source>
</evidence>
<keyword evidence="4" id="KW-1185">Reference proteome</keyword>
<protein>
    <submittedName>
        <fullName evidence="3">Uncharacterized protein</fullName>
    </submittedName>
</protein>
<feature type="domain" description="DUF7373" evidence="1">
    <location>
        <begin position="42"/>
        <end position="227"/>
    </location>
</feature>
<dbReference type="InterPro" id="IPR055797">
    <property type="entry name" value="DUF7373"/>
</dbReference>
<sequence>MIDGAAVKDPTLSADAVNTALLQPGNYDTAPYPALKMSVPGAKHVEAQRLADHVVGPWQVDPALTQPLLPVIGVALSDKGIDHVIGAPIGRVAVDHGFINGFATGRTDVLEGDAPRTSLINMVLRFPTAEDAAAVAGAAREQAPTAITAPETVPIAGHPEALATRGPVDGNVRVISFAAHGPYVLYQNATTPDGRAPEELVARTLDLQIPAIDAFKATDPAQFPTMELDPTHLIVRTLRNGTPNTMMGVYGRHGIVHFESPDMAALVETAGVDAVSMGHTSTVFQTRDAAAAKELAAKMAEALSTKADPSDQVPGMPSAKCFFAPKALVTVLRATCVVATDRWVLRAASQQPREAAQQLAAQYLMLVGK</sequence>
<feature type="domain" description="DUF7373" evidence="2">
    <location>
        <begin position="242"/>
        <end position="367"/>
    </location>
</feature>
<dbReference type="EMBL" id="JTLZ01000012">
    <property type="protein sequence ID" value="KHO20329.1"/>
    <property type="molecule type" value="Genomic_DNA"/>
</dbReference>
<name>A0ABR4YP22_9MYCO</name>